<reference evidence="2" key="1">
    <citation type="submission" date="2020-03" db="EMBL/GenBank/DDBJ databases">
        <title>Hybrid Assembly of Korean Phytophthora infestans isolates.</title>
        <authorList>
            <person name="Prokchorchik M."/>
            <person name="Lee Y."/>
            <person name="Seo J."/>
            <person name="Cho J.-H."/>
            <person name="Park Y.-E."/>
            <person name="Jang D.-C."/>
            <person name="Im J.-S."/>
            <person name="Choi J.-G."/>
            <person name="Park H.-J."/>
            <person name="Lee G.-B."/>
            <person name="Lee Y.-G."/>
            <person name="Hong S.-Y."/>
            <person name="Cho K."/>
            <person name="Sohn K.H."/>
        </authorList>
    </citation>
    <scope>NUCLEOTIDE SEQUENCE</scope>
    <source>
        <strain evidence="2">KR_2_A2</strain>
    </source>
</reference>
<sequence>VSTSTVIMPRGTAKSGAKTRSMAAAGKAQAKSTKPHGKGSALKEATQVASEAFGSSGDAAVDKRASKRRSPSPSSSDNRPNPRFVEREFNSGSEAESESTHDAPAGSVGGHSPVPSEHKDDSVQSLASDQGDHSPRTYVRSESPAVKAKGAPKAGGDEEENPRKRLSLAEGLARAKASKAEGAKPSKKRTASKSPLREEKGLINIKVSSATRMKRRRRKKEEGVSLSPGESRMTSTSSRRFPSCPAACVGGRRRFKASQGAAINSRGYWPPRGEALGLTSFGRASRRSSWRLSIYERALVQKEQLFVDNLEAARCVLLAPHRIPLKDFTTCRKKPETRGGLYPLWGYPWVMPESCPTWSSCEDMFWAWVETLKYSPTELRELHEDQLLSRILDQRDLRVRFAHLISKRMLPRDILKRAASSAHDERGYGMYLSSVPRSGKKPRTTYEATAASVPRLRQPSGSQSGAVQSAPTSSRSGHNPSTSRGAVACRDTVAPGGSAPRGSGLLHSGQAGAEVPSYEYEYLAPPESHSRPSAPTAGPTQDPEVDRLRQRVLVLEIALGLETGGNSAAQARNQGELARLAGRLDLVEREVASLHLRVDRRASSSDLDEAFRMIRRIEALLPRPEPPAAHSQTYAYGAYPAYSAYSAYGAGVRSYGAPPAYGLDRSLAVPTEAWVPAPTTSSTTVTGPRFEELGQGGSASQQPPAGQSTA</sequence>
<feature type="region of interest" description="Disordered" evidence="1">
    <location>
        <begin position="524"/>
        <end position="544"/>
    </location>
</feature>
<feature type="region of interest" description="Disordered" evidence="1">
    <location>
        <begin position="429"/>
        <end position="510"/>
    </location>
</feature>
<evidence type="ECO:0000313" key="2">
    <source>
        <dbReference type="EMBL" id="KAF4147444.1"/>
    </source>
</evidence>
<dbReference type="Proteomes" id="UP000704712">
    <property type="component" value="Unassembled WGS sequence"/>
</dbReference>
<feature type="compositionally biased region" description="Low complexity" evidence="1">
    <location>
        <begin position="675"/>
        <end position="686"/>
    </location>
</feature>
<feature type="region of interest" description="Disordered" evidence="1">
    <location>
        <begin position="1"/>
        <end position="242"/>
    </location>
</feature>
<evidence type="ECO:0000256" key="1">
    <source>
        <dbReference type="SAM" id="MobiDB-lite"/>
    </source>
</evidence>
<proteinExistence type="predicted"/>
<feature type="non-terminal residue" evidence="2">
    <location>
        <position position="710"/>
    </location>
</feature>
<dbReference type="AlphaFoldDB" id="A0A8S9V7U8"/>
<evidence type="ECO:0000313" key="3">
    <source>
        <dbReference type="Proteomes" id="UP000704712"/>
    </source>
</evidence>
<dbReference type="EMBL" id="JAACNO010000468">
    <property type="protein sequence ID" value="KAF4147444.1"/>
    <property type="molecule type" value="Genomic_DNA"/>
</dbReference>
<feature type="compositionally biased region" description="Polar residues" evidence="1">
    <location>
        <begin position="459"/>
        <end position="484"/>
    </location>
</feature>
<organism evidence="2 3">
    <name type="scientific">Phytophthora infestans</name>
    <name type="common">Potato late blight agent</name>
    <name type="synonym">Botrytis infestans</name>
    <dbReference type="NCBI Taxonomy" id="4787"/>
    <lineage>
        <taxon>Eukaryota</taxon>
        <taxon>Sar</taxon>
        <taxon>Stramenopiles</taxon>
        <taxon>Oomycota</taxon>
        <taxon>Peronosporomycetes</taxon>
        <taxon>Peronosporales</taxon>
        <taxon>Peronosporaceae</taxon>
        <taxon>Phytophthora</taxon>
    </lineage>
</organism>
<protein>
    <recommendedName>
        <fullName evidence="4">ATP-binding cassette (ABC) Superfamily</fullName>
    </recommendedName>
</protein>
<gene>
    <name evidence="2" type="ORF">GN958_ATG03399</name>
</gene>
<name>A0A8S9V7U8_PHYIN</name>
<accession>A0A8S9V7U8</accession>
<feature type="compositionally biased region" description="Polar residues" evidence="1">
    <location>
        <begin position="698"/>
        <end position="710"/>
    </location>
</feature>
<evidence type="ECO:0008006" key="4">
    <source>
        <dbReference type="Google" id="ProtNLM"/>
    </source>
</evidence>
<feature type="region of interest" description="Disordered" evidence="1">
    <location>
        <begin position="675"/>
        <end position="710"/>
    </location>
</feature>
<feature type="compositionally biased region" description="Low complexity" evidence="1">
    <location>
        <begin position="71"/>
        <end position="83"/>
    </location>
</feature>
<comment type="caution">
    <text evidence="2">The sequence shown here is derived from an EMBL/GenBank/DDBJ whole genome shotgun (WGS) entry which is preliminary data.</text>
</comment>